<evidence type="ECO:0000313" key="3">
    <source>
        <dbReference type="Proteomes" id="UP000054683"/>
    </source>
</evidence>
<keyword evidence="1" id="KW-0812">Transmembrane</keyword>
<accession>A0A158F3F3</accession>
<keyword evidence="1" id="KW-0472">Membrane</keyword>
<feature type="transmembrane region" description="Helical" evidence="1">
    <location>
        <begin position="34"/>
        <end position="58"/>
    </location>
</feature>
<dbReference type="AlphaFoldDB" id="A0A158F3F3"/>
<gene>
    <name evidence="2" type="ORF">AWB69_00546</name>
</gene>
<proteinExistence type="predicted"/>
<keyword evidence="1" id="KW-1133">Transmembrane helix</keyword>
<organism evidence="2 3">
    <name type="scientific">Caballeronia udeis</name>
    <dbReference type="NCBI Taxonomy" id="1232866"/>
    <lineage>
        <taxon>Bacteria</taxon>
        <taxon>Pseudomonadati</taxon>
        <taxon>Pseudomonadota</taxon>
        <taxon>Betaproteobacteria</taxon>
        <taxon>Burkholderiales</taxon>
        <taxon>Burkholderiaceae</taxon>
        <taxon>Caballeronia</taxon>
    </lineage>
</organism>
<evidence type="ECO:0000313" key="2">
    <source>
        <dbReference type="EMBL" id="SAL13859.1"/>
    </source>
</evidence>
<protein>
    <submittedName>
        <fullName evidence="2">Uncharacterized protein</fullName>
    </submittedName>
</protein>
<name>A0A158F3F3_9BURK</name>
<evidence type="ECO:0000256" key="1">
    <source>
        <dbReference type="SAM" id="Phobius"/>
    </source>
</evidence>
<sequence>MRVLLSNASGLILFAVLRVVHWKSVELNHRIGEAQLVVLYGFIVALLMPNLVSGTLWAEIPGSRQFALVGHRSYSMYRIELIGAQATMGIFPQIHFGPLHANLLLYVAHGRRLSASFHREADDKNRPYFSQLEAAAAAFVCLERGH</sequence>
<dbReference type="EMBL" id="FCOK02000002">
    <property type="protein sequence ID" value="SAL13859.1"/>
    <property type="molecule type" value="Genomic_DNA"/>
</dbReference>
<reference evidence="2 3" key="1">
    <citation type="submission" date="2016-01" db="EMBL/GenBank/DDBJ databases">
        <authorList>
            <person name="Oliw E.H."/>
        </authorList>
    </citation>
    <scope>NUCLEOTIDE SEQUENCE [LARGE SCALE GENOMIC DNA]</scope>
    <source>
        <strain evidence="2">LMG 27134</strain>
    </source>
</reference>
<dbReference type="Proteomes" id="UP000054683">
    <property type="component" value="Unassembled WGS sequence"/>
</dbReference>